<dbReference type="GO" id="GO:0004519">
    <property type="term" value="F:endonuclease activity"/>
    <property type="evidence" value="ECO:0007669"/>
    <property type="project" value="UniProtKB-KW"/>
</dbReference>
<keyword evidence="2" id="KW-0255">Endonuclease</keyword>
<organism evidence="2 3">
    <name type="scientific">Janthinobacterium agaricidamnosum</name>
    <dbReference type="NCBI Taxonomy" id="55508"/>
    <lineage>
        <taxon>Bacteria</taxon>
        <taxon>Pseudomonadati</taxon>
        <taxon>Pseudomonadota</taxon>
        <taxon>Betaproteobacteria</taxon>
        <taxon>Burkholderiales</taxon>
        <taxon>Oxalobacteraceae</taxon>
        <taxon>Janthinobacterium</taxon>
    </lineage>
</organism>
<dbReference type="PANTHER" id="PTHR39323:SF1">
    <property type="entry name" value="BLR1149 PROTEIN"/>
    <property type="match status" value="1"/>
</dbReference>
<dbReference type="PANTHER" id="PTHR39323">
    <property type="entry name" value="BLR1149 PROTEIN"/>
    <property type="match status" value="1"/>
</dbReference>
<keyword evidence="2" id="KW-0540">Nuclease</keyword>
<dbReference type="Gene3D" id="3.60.21.10">
    <property type="match status" value="1"/>
</dbReference>
<sequence length="229" mass="24363">MKGQEQAHCAVELAGELVWLLAHKAVYWPARRILIVADIHFGKAAAFRALGVPVPRGTTTQNLLALDALLASYACEEIVFLGDFLHARAAHAAATVAAMLAWRMRHRDVRLTVVRGNHDAHAGDPAAALGIRMVDEPHQVGKLSFCHHPDTVAPGYVLAGHVHPVFHLRAKGSGAHGGGLRLPCFLLGQQRAILPSFGAFTGGHAVLPGTGERVYVTADAAIFPLPANC</sequence>
<evidence type="ECO:0000313" key="2">
    <source>
        <dbReference type="EMBL" id="AYM77761.1"/>
    </source>
</evidence>
<evidence type="ECO:0000313" key="3">
    <source>
        <dbReference type="Proteomes" id="UP000279594"/>
    </source>
</evidence>
<dbReference type="Pfam" id="PF00149">
    <property type="entry name" value="Metallophos"/>
    <property type="match status" value="1"/>
</dbReference>
<dbReference type="PIRSF" id="PIRSF000887">
    <property type="entry name" value="Pesterase_MJ0037"/>
    <property type="match status" value="1"/>
</dbReference>
<accession>A0A3G2EBV4</accession>
<protein>
    <submittedName>
        <fullName evidence="2">Ligase-associated DNA damage response endonuclease PdeM</fullName>
        <ecNumber evidence="2">3.1.-.-</ecNumber>
    </submittedName>
</protein>
<dbReference type="InterPro" id="IPR029052">
    <property type="entry name" value="Metallo-depent_PP-like"/>
</dbReference>
<dbReference type="NCBIfam" id="TIGR04123">
    <property type="entry name" value="P_estr_lig_assc"/>
    <property type="match status" value="1"/>
</dbReference>
<dbReference type="EC" id="3.1.-.-" evidence="2"/>
<dbReference type="InterPro" id="IPR024173">
    <property type="entry name" value="Pesterase_MJ0037-like"/>
</dbReference>
<proteinExistence type="predicted"/>
<reference evidence="2 3" key="1">
    <citation type="submission" date="2018-10" db="EMBL/GenBank/DDBJ databases">
        <title>Effects of UV and annual dynamics of microbial communities in freshwater RAS systems.</title>
        <authorList>
            <person name="Bekkelund A.K."/>
            <person name="Hansen B.R."/>
            <person name="Stokken H."/>
            <person name="Eriksen B.F."/>
            <person name="Kashulin N.A."/>
        </authorList>
    </citation>
    <scope>NUCLEOTIDE SEQUENCE [LARGE SCALE GENOMIC DNA]</scope>
    <source>
        <strain evidence="2 3">BHSEK</strain>
    </source>
</reference>
<dbReference type="GO" id="GO:0016787">
    <property type="term" value="F:hydrolase activity"/>
    <property type="evidence" value="ECO:0007669"/>
    <property type="project" value="UniProtKB-KW"/>
</dbReference>
<dbReference type="InterPro" id="IPR004843">
    <property type="entry name" value="Calcineurin-like_PHP"/>
</dbReference>
<evidence type="ECO:0000259" key="1">
    <source>
        <dbReference type="Pfam" id="PF00149"/>
    </source>
</evidence>
<dbReference type="InterPro" id="IPR026336">
    <property type="entry name" value="PdeM-like"/>
</dbReference>
<keyword evidence="2" id="KW-0436">Ligase</keyword>
<gene>
    <name evidence="2" type="primary">pdeM</name>
    <name evidence="2" type="ORF">D9M09_19605</name>
</gene>
<dbReference type="RefSeq" id="WP_121670185.1">
    <property type="nucleotide sequence ID" value="NZ_CP033019.1"/>
</dbReference>
<dbReference type="Proteomes" id="UP000279594">
    <property type="component" value="Chromosome"/>
</dbReference>
<dbReference type="GO" id="GO:0016874">
    <property type="term" value="F:ligase activity"/>
    <property type="evidence" value="ECO:0007669"/>
    <property type="project" value="UniProtKB-KW"/>
</dbReference>
<dbReference type="AlphaFoldDB" id="A0A3G2EBV4"/>
<dbReference type="EMBL" id="CP033019">
    <property type="protein sequence ID" value="AYM77761.1"/>
    <property type="molecule type" value="Genomic_DNA"/>
</dbReference>
<feature type="domain" description="Calcineurin-like phosphoesterase" evidence="1">
    <location>
        <begin position="32"/>
        <end position="122"/>
    </location>
</feature>
<keyword evidence="2" id="KW-0378">Hydrolase</keyword>
<name>A0A3G2EBV4_9BURK</name>
<dbReference type="SUPFAM" id="SSF56300">
    <property type="entry name" value="Metallo-dependent phosphatases"/>
    <property type="match status" value="1"/>
</dbReference>
<keyword evidence="3" id="KW-1185">Reference proteome</keyword>